<accession>A0AAW9S2V0</accession>
<feature type="coiled-coil region" evidence="1">
    <location>
        <begin position="107"/>
        <end position="134"/>
    </location>
</feature>
<organism evidence="5 6">
    <name type="scientific">Rapidithrix thailandica</name>
    <dbReference type="NCBI Taxonomy" id="413964"/>
    <lineage>
        <taxon>Bacteria</taxon>
        <taxon>Pseudomonadati</taxon>
        <taxon>Bacteroidota</taxon>
        <taxon>Cytophagia</taxon>
        <taxon>Cytophagales</taxon>
        <taxon>Flammeovirgaceae</taxon>
        <taxon>Rapidithrix</taxon>
    </lineage>
</organism>
<evidence type="ECO:0000256" key="1">
    <source>
        <dbReference type="SAM" id="Coils"/>
    </source>
</evidence>
<proteinExistence type="predicted"/>
<evidence type="ECO:0000313" key="6">
    <source>
        <dbReference type="Proteomes" id="UP001403385"/>
    </source>
</evidence>
<keyword evidence="6" id="KW-1185">Reference proteome</keyword>
<gene>
    <name evidence="5" type="ORF">AAG747_02285</name>
</gene>
<feature type="compositionally biased region" description="Basic residues" evidence="2">
    <location>
        <begin position="48"/>
        <end position="57"/>
    </location>
</feature>
<evidence type="ECO:0000256" key="4">
    <source>
        <dbReference type="SAM" id="SignalP"/>
    </source>
</evidence>
<comment type="caution">
    <text evidence="5">The sequence shown here is derived from an EMBL/GenBank/DDBJ whole genome shotgun (WGS) entry which is preliminary data.</text>
</comment>
<keyword evidence="3" id="KW-0812">Transmembrane</keyword>
<evidence type="ECO:0000256" key="2">
    <source>
        <dbReference type="SAM" id="MobiDB-lite"/>
    </source>
</evidence>
<dbReference type="EMBL" id="JBDKWZ010000001">
    <property type="protein sequence ID" value="MEN7546718.1"/>
    <property type="molecule type" value="Genomic_DNA"/>
</dbReference>
<keyword evidence="1" id="KW-0175">Coiled coil</keyword>
<feature type="transmembrane region" description="Helical" evidence="3">
    <location>
        <begin position="164"/>
        <end position="186"/>
    </location>
</feature>
<dbReference type="RefSeq" id="WP_346819500.1">
    <property type="nucleotide sequence ID" value="NZ_JBDKWZ010000001.1"/>
</dbReference>
<feature type="chain" id="PRO_5043432347" evidence="4">
    <location>
        <begin position="25"/>
        <end position="248"/>
    </location>
</feature>
<protein>
    <submittedName>
        <fullName evidence="5">Uncharacterized protein</fullName>
    </submittedName>
</protein>
<dbReference type="AlphaFoldDB" id="A0AAW9S2V0"/>
<sequence>MKNVKLIVYITCLSLLSFSSYSQDASESDKKTETTTQQTQVDTQKKTSTPKKKRTVQKKQEDEEPTAFGSLDDHFKYLKDKSNNYETYKVIKKNRLESFWNVVTDSVHELKGKLDEANQKIVAQQSNIEQLNGNLKTRDQALEESNYYSDHIKVIGIDFSKGSYITMNFVVIIVLIAAVGVIFYRFRDANMVATEKRKEYDDIVENFEEYKKQAREKQIKLKRDLQTELNTVEELKQEITALKNKMLT</sequence>
<evidence type="ECO:0000313" key="5">
    <source>
        <dbReference type="EMBL" id="MEN7546718.1"/>
    </source>
</evidence>
<keyword evidence="4" id="KW-0732">Signal</keyword>
<dbReference type="Proteomes" id="UP001403385">
    <property type="component" value="Unassembled WGS sequence"/>
</dbReference>
<reference evidence="5 6" key="1">
    <citation type="submission" date="2024-04" db="EMBL/GenBank/DDBJ databases">
        <title>Novel genus in family Flammeovirgaceae.</title>
        <authorList>
            <person name="Nguyen T.H."/>
            <person name="Vuong T.Q."/>
            <person name="Le H."/>
            <person name="Kim S.-G."/>
        </authorList>
    </citation>
    <scope>NUCLEOTIDE SEQUENCE [LARGE SCALE GENOMIC DNA]</scope>
    <source>
        <strain evidence="5 6">JCM 23209</strain>
    </source>
</reference>
<feature type="region of interest" description="Disordered" evidence="2">
    <location>
        <begin position="26"/>
        <end position="67"/>
    </location>
</feature>
<name>A0AAW9S2V0_9BACT</name>
<keyword evidence="3" id="KW-1133">Transmembrane helix</keyword>
<keyword evidence="3" id="KW-0472">Membrane</keyword>
<feature type="signal peptide" evidence="4">
    <location>
        <begin position="1"/>
        <end position="24"/>
    </location>
</feature>
<feature type="coiled-coil region" evidence="1">
    <location>
        <begin position="193"/>
        <end position="245"/>
    </location>
</feature>
<evidence type="ECO:0000256" key="3">
    <source>
        <dbReference type="SAM" id="Phobius"/>
    </source>
</evidence>